<dbReference type="CDD" id="cd00567">
    <property type="entry name" value="ACAD"/>
    <property type="match status" value="1"/>
</dbReference>
<comment type="similarity">
    <text evidence="1">Belongs to the acyl-CoA dehydrogenase family.</text>
</comment>
<dbReference type="Pfam" id="PF00441">
    <property type="entry name" value="Acyl-CoA_dh_1"/>
    <property type="match status" value="1"/>
</dbReference>
<accession>A0ABU0X6S5</accession>
<dbReference type="Gene3D" id="1.20.140.10">
    <property type="entry name" value="Butyryl-CoA Dehydrogenase, subunit A, domain 3"/>
    <property type="match status" value="1"/>
</dbReference>
<dbReference type="InterPro" id="IPR036250">
    <property type="entry name" value="AcylCo_DH-like_C"/>
</dbReference>
<keyword evidence="6" id="KW-1185">Reference proteome</keyword>
<feature type="domain" description="Acyl-CoA dehydrogenase/oxidase C-terminal" evidence="4">
    <location>
        <begin position="252"/>
        <end position="399"/>
    </location>
</feature>
<evidence type="ECO:0000256" key="1">
    <source>
        <dbReference type="ARBA" id="ARBA00009347"/>
    </source>
</evidence>
<dbReference type="EMBL" id="NSDM01000012">
    <property type="protein sequence ID" value="MDQ2587418.1"/>
    <property type="molecule type" value="Genomic_DNA"/>
</dbReference>
<evidence type="ECO:0000256" key="2">
    <source>
        <dbReference type="ARBA" id="ARBA00022630"/>
    </source>
</evidence>
<protein>
    <submittedName>
        <fullName evidence="5">Acyl-CoA dehydrogenase</fullName>
    </submittedName>
</protein>
<gene>
    <name evidence="5" type="ORF">CKY47_26215</name>
</gene>
<sequence>MVTCGDDEGRTPVLFNPDTYDAGHLDPESRRLLRAVIDWFEERGKRRLIADDQARVWYAEFLDFVAREKLFATFCTPAAEAGGNPDKRWDAARNAALSEVLGFYGLQYWYAWQVTVLGLGPIWMSDNAAARAKAAALLDDGAVFAFGLSEKEHGADVYSTDMVLTPTGTGFVANGGKYYIGNGNVAGMVSVFGRRADVEGPDGYVFFAVDSQHEAFHLVKNVVDSQMFVSEFRLEDYPVRAEDVLHTGADAFSAALNTVNVGKFNLCTASIGIGEHAFHESVTHAHNRVLYGKRVTEFPHVRQNFVDAYARLAAMKLFSDRAVDYFRSASPEDRRYLLFNPITKMKVTSEGERVVDLLWDVIAAKGFEKDTYFSMAARDIRALPKLEGTVHVNLALVLKFMPNHLFAPAEHEAVPTRHDPADDAFFWRQGPARGLGKVRFHDWEAPYREHARVPNAALFHEQARALRDLLTGAAPDEDQQRDLDFLLNLGHLFTLVVYGQLVLEQAAIAGVGDDLLDQVFDVLVRDFSAYAVALHGKASSTGAQQAWALGVVRKPVVDDGRFDRVWQAVAALSGVYEMRP</sequence>
<organism evidence="5 6">
    <name type="scientific">Saccharothrix yanglingensis</name>
    <dbReference type="NCBI Taxonomy" id="659496"/>
    <lineage>
        <taxon>Bacteria</taxon>
        <taxon>Bacillati</taxon>
        <taxon>Actinomycetota</taxon>
        <taxon>Actinomycetes</taxon>
        <taxon>Pseudonocardiales</taxon>
        <taxon>Pseudonocardiaceae</taxon>
        <taxon>Saccharothrix</taxon>
    </lineage>
</organism>
<reference evidence="5 6" key="1">
    <citation type="submission" date="2017-06" db="EMBL/GenBank/DDBJ databases">
        <title>Cultured bacterium strain Saccharothrix yanglingensis Hhs.015.</title>
        <authorList>
            <person name="Xia Y."/>
        </authorList>
    </citation>
    <scope>NUCLEOTIDE SEQUENCE [LARGE SCALE GENOMIC DNA]</scope>
    <source>
        <strain evidence="5 6">Hhs.015</strain>
    </source>
</reference>
<evidence type="ECO:0000313" key="6">
    <source>
        <dbReference type="Proteomes" id="UP001225605"/>
    </source>
</evidence>
<name>A0ABU0X6S5_9PSEU</name>
<dbReference type="Proteomes" id="UP001225605">
    <property type="component" value="Unassembled WGS sequence"/>
</dbReference>
<dbReference type="InterPro" id="IPR009100">
    <property type="entry name" value="AcylCoA_DH/oxidase_NM_dom_sf"/>
</dbReference>
<evidence type="ECO:0000259" key="4">
    <source>
        <dbReference type="Pfam" id="PF00441"/>
    </source>
</evidence>
<keyword evidence="2" id="KW-0285">Flavoprotein</keyword>
<dbReference type="PANTHER" id="PTHR43884">
    <property type="entry name" value="ACYL-COA DEHYDROGENASE"/>
    <property type="match status" value="1"/>
</dbReference>
<dbReference type="PANTHER" id="PTHR43884:SF19">
    <property type="entry name" value="ACYL-COA DEHYDROGENASE FADE4-RELATED"/>
    <property type="match status" value="1"/>
</dbReference>
<evidence type="ECO:0000256" key="3">
    <source>
        <dbReference type="ARBA" id="ARBA00022827"/>
    </source>
</evidence>
<dbReference type="InterPro" id="IPR046373">
    <property type="entry name" value="Acyl-CoA_Oxase/DH_mid-dom_sf"/>
</dbReference>
<proteinExistence type="inferred from homology"/>
<evidence type="ECO:0000313" key="5">
    <source>
        <dbReference type="EMBL" id="MDQ2587418.1"/>
    </source>
</evidence>
<comment type="caution">
    <text evidence="5">The sequence shown here is derived from an EMBL/GenBank/DDBJ whole genome shotgun (WGS) entry which is preliminary data.</text>
</comment>
<dbReference type="SUPFAM" id="SSF56645">
    <property type="entry name" value="Acyl-CoA dehydrogenase NM domain-like"/>
    <property type="match status" value="1"/>
</dbReference>
<keyword evidence="3" id="KW-0274">FAD</keyword>
<dbReference type="Gene3D" id="2.40.110.10">
    <property type="entry name" value="Butyryl-CoA Dehydrogenase, subunit A, domain 2"/>
    <property type="match status" value="1"/>
</dbReference>
<dbReference type="SUPFAM" id="SSF47203">
    <property type="entry name" value="Acyl-CoA dehydrogenase C-terminal domain-like"/>
    <property type="match status" value="1"/>
</dbReference>
<dbReference type="InterPro" id="IPR009075">
    <property type="entry name" value="AcylCo_DH/oxidase_C"/>
</dbReference>